<dbReference type="Gene3D" id="3.40.50.1000">
    <property type="entry name" value="HAD superfamily/HAD-like"/>
    <property type="match status" value="1"/>
</dbReference>
<evidence type="ECO:0000313" key="14">
    <source>
        <dbReference type="Proteomes" id="UP000230119"/>
    </source>
</evidence>
<dbReference type="SUPFAM" id="SSF55021">
    <property type="entry name" value="ACT-like"/>
    <property type="match status" value="1"/>
</dbReference>
<evidence type="ECO:0000256" key="10">
    <source>
        <dbReference type="ARBA" id="ARBA00048126"/>
    </source>
</evidence>
<dbReference type="EMBL" id="PEVA01000178">
    <property type="protein sequence ID" value="PIV08153.1"/>
    <property type="molecule type" value="Genomic_DNA"/>
</dbReference>
<dbReference type="Pfam" id="PF22629">
    <property type="entry name" value="ACT_AHAS_ss"/>
    <property type="match status" value="1"/>
</dbReference>
<comment type="catalytic activity">
    <reaction evidence="11">
        <text>(2R)-3-phosphoglycerate + NAD(+) = 3-phosphooxypyruvate + NADH + H(+)</text>
        <dbReference type="Rhea" id="RHEA:12641"/>
        <dbReference type="ChEBI" id="CHEBI:15378"/>
        <dbReference type="ChEBI" id="CHEBI:18110"/>
        <dbReference type="ChEBI" id="CHEBI:57540"/>
        <dbReference type="ChEBI" id="CHEBI:57945"/>
        <dbReference type="ChEBI" id="CHEBI:58272"/>
        <dbReference type="EC" id="1.1.1.95"/>
    </reaction>
</comment>
<dbReference type="SUPFAM" id="SSF52283">
    <property type="entry name" value="Formate/glycerate dehydrogenase catalytic domain-like"/>
    <property type="match status" value="1"/>
</dbReference>
<dbReference type="FunFam" id="3.40.50.720:FF:000041">
    <property type="entry name" value="D-3-phosphoglycerate dehydrogenase"/>
    <property type="match status" value="1"/>
</dbReference>
<dbReference type="PROSITE" id="PS00065">
    <property type="entry name" value="D_2_HYDROXYACID_DH_1"/>
    <property type="match status" value="1"/>
</dbReference>
<evidence type="ECO:0000256" key="2">
    <source>
        <dbReference type="ARBA" id="ARBA00005216"/>
    </source>
</evidence>
<dbReference type="CDD" id="cd12176">
    <property type="entry name" value="PGDH_3"/>
    <property type="match status" value="1"/>
</dbReference>
<evidence type="ECO:0000256" key="7">
    <source>
        <dbReference type="ARBA" id="ARBA00023002"/>
    </source>
</evidence>
<keyword evidence="7" id="KW-0560">Oxidoreductase</keyword>
<comment type="similarity">
    <text evidence="3">Belongs to the D-isomer specific 2-hydroxyacid dehydrogenase family.</text>
</comment>
<reference evidence="14" key="1">
    <citation type="submission" date="2017-09" db="EMBL/GenBank/DDBJ databases">
        <title>Depth-based differentiation of microbial function through sediment-hosted aquifers and enrichment of novel symbionts in the deep terrestrial subsurface.</title>
        <authorList>
            <person name="Probst A.J."/>
            <person name="Ladd B."/>
            <person name="Jarett J.K."/>
            <person name="Geller-Mcgrath D.E."/>
            <person name="Sieber C.M.K."/>
            <person name="Emerson J.B."/>
            <person name="Anantharaman K."/>
            <person name="Thomas B.C."/>
            <person name="Malmstrom R."/>
            <person name="Stieglmeier M."/>
            <person name="Klingl A."/>
            <person name="Woyke T."/>
            <person name="Ryan C.M."/>
            <person name="Banfield J.F."/>
        </authorList>
    </citation>
    <scope>NUCLEOTIDE SEQUENCE [LARGE SCALE GENOMIC DNA]</scope>
</reference>
<protein>
    <recommendedName>
        <fullName evidence="6">D-3-phosphoglycerate dehydrogenase</fullName>
        <ecNumber evidence="4">1.1.1.399</ecNumber>
        <ecNumber evidence="5">1.1.1.95</ecNumber>
    </recommendedName>
    <alternativeName>
        <fullName evidence="9">2-oxoglutarate reductase</fullName>
    </alternativeName>
</protein>
<dbReference type="GO" id="GO:0051287">
    <property type="term" value="F:NAD binding"/>
    <property type="evidence" value="ECO:0007669"/>
    <property type="project" value="InterPro"/>
</dbReference>
<accession>A0A2M7BRQ0</accession>
<dbReference type="Gene3D" id="1.10.150.210">
    <property type="entry name" value="Phosphoserine phosphatase, domain 2"/>
    <property type="match status" value="1"/>
</dbReference>
<evidence type="ECO:0000256" key="6">
    <source>
        <dbReference type="ARBA" id="ARBA00021582"/>
    </source>
</evidence>
<proteinExistence type="inferred from homology"/>
<dbReference type="InterPro" id="IPR029753">
    <property type="entry name" value="D-isomer_DH_CS"/>
</dbReference>
<dbReference type="PANTHER" id="PTHR43761">
    <property type="entry name" value="D-ISOMER SPECIFIC 2-HYDROXYACID DEHYDROGENASE FAMILY PROTEIN (AFU_ORTHOLOGUE AFUA_1G13630)"/>
    <property type="match status" value="1"/>
</dbReference>
<comment type="pathway">
    <text evidence="2">Amino-acid biosynthesis; L-serine biosynthesis; L-serine from 3-phospho-D-glycerate: step 1/3.</text>
</comment>
<comment type="function">
    <text evidence="1">Catalyzes the reversible oxidation of 3-phospho-D-glycerate to 3-phosphonooxypyruvate, the first step of the phosphorylated L-serine biosynthesis pathway. Also catalyzes the reversible oxidation of 2-hydroxyglutarate to 2-oxoglutarate.</text>
</comment>
<name>A0A2M7BRQ0_9BACT</name>
<evidence type="ECO:0000256" key="1">
    <source>
        <dbReference type="ARBA" id="ARBA00003800"/>
    </source>
</evidence>
<dbReference type="EC" id="1.1.1.95" evidence="5"/>
<dbReference type="UniPathway" id="UPA00135">
    <property type="reaction ID" value="UER00196"/>
</dbReference>
<dbReference type="Proteomes" id="UP000230119">
    <property type="component" value="Unassembled WGS sequence"/>
</dbReference>
<dbReference type="AlphaFoldDB" id="A0A2M7BRQ0"/>
<dbReference type="InterPro" id="IPR036412">
    <property type="entry name" value="HAD-like_sf"/>
</dbReference>
<keyword evidence="8" id="KW-0520">NAD</keyword>
<dbReference type="InterPro" id="IPR054480">
    <property type="entry name" value="AHAS_small-like_ACT"/>
</dbReference>
<evidence type="ECO:0000256" key="3">
    <source>
        <dbReference type="ARBA" id="ARBA00005854"/>
    </source>
</evidence>
<evidence type="ECO:0000256" key="9">
    <source>
        <dbReference type="ARBA" id="ARBA00030455"/>
    </source>
</evidence>
<dbReference type="Pfam" id="PF00389">
    <property type="entry name" value="2-Hacid_dh"/>
    <property type="match status" value="1"/>
</dbReference>
<dbReference type="Gene3D" id="3.30.70.260">
    <property type="match status" value="1"/>
</dbReference>
<dbReference type="InterPro" id="IPR045865">
    <property type="entry name" value="ACT-like_dom_sf"/>
</dbReference>
<dbReference type="CDD" id="cd04901">
    <property type="entry name" value="ACT_3PGDH"/>
    <property type="match status" value="1"/>
</dbReference>
<dbReference type="InterPro" id="IPR006139">
    <property type="entry name" value="D-isomer_2_OHA_DH_cat_dom"/>
</dbReference>
<dbReference type="SUPFAM" id="SSF51735">
    <property type="entry name" value="NAD(P)-binding Rossmann-fold domains"/>
    <property type="match status" value="1"/>
</dbReference>
<evidence type="ECO:0000313" key="13">
    <source>
        <dbReference type="EMBL" id="PIV08153.1"/>
    </source>
</evidence>
<dbReference type="Pfam" id="PF02826">
    <property type="entry name" value="2-Hacid_dh_C"/>
    <property type="match status" value="1"/>
</dbReference>
<dbReference type="InterPro" id="IPR029752">
    <property type="entry name" value="D-isomer_DH_CS1"/>
</dbReference>
<comment type="caution">
    <text evidence="13">The sequence shown here is derived from an EMBL/GenBank/DDBJ whole genome shotgun (WGS) entry which is preliminary data.</text>
</comment>
<gene>
    <name evidence="13" type="ORF">COS52_04210</name>
</gene>
<evidence type="ECO:0000256" key="4">
    <source>
        <dbReference type="ARBA" id="ARBA00013001"/>
    </source>
</evidence>
<comment type="catalytic activity">
    <reaction evidence="10">
        <text>(R)-2-hydroxyglutarate + NAD(+) = 2-oxoglutarate + NADH + H(+)</text>
        <dbReference type="Rhea" id="RHEA:49612"/>
        <dbReference type="ChEBI" id="CHEBI:15378"/>
        <dbReference type="ChEBI" id="CHEBI:15801"/>
        <dbReference type="ChEBI" id="CHEBI:16810"/>
        <dbReference type="ChEBI" id="CHEBI:57540"/>
        <dbReference type="ChEBI" id="CHEBI:57945"/>
        <dbReference type="EC" id="1.1.1.399"/>
    </reaction>
</comment>
<dbReference type="Pfam" id="PF12710">
    <property type="entry name" value="HAD"/>
    <property type="match status" value="1"/>
</dbReference>
<dbReference type="NCBIfam" id="NF008759">
    <property type="entry name" value="PRK11790.1"/>
    <property type="match status" value="1"/>
</dbReference>
<dbReference type="NCBIfam" id="TIGR01488">
    <property type="entry name" value="HAD-SF-IB"/>
    <property type="match status" value="1"/>
</dbReference>
<evidence type="ECO:0000256" key="8">
    <source>
        <dbReference type="ARBA" id="ARBA00023027"/>
    </source>
</evidence>
<evidence type="ECO:0000256" key="5">
    <source>
        <dbReference type="ARBA" id="ARBA00013143"/>
    </source>
</evidence>
<dbReference type="SUPFAM" id="SSF56784">
    <property type="entry name" value="HAD-like"/>
    <property type="match status" value="1"/>
</dbReference>
<sequence>MNTKDITYIFDFDKTIVSVESLDLLAEVSLDHDPEKGKVAHRINTLTEQGMNGILSFDESLKKRFALLSLTDEHIIKTIKQLKHAITRSILRNKSFFKNNVEHIYVVSGGFKEYIVPVIQMLGLREDHVYANTLKRNSKGKIIGFDSNNPLSKENGKVEVVKSLEKSNIVVIGDGFTDAQIKKMGAAKRFVVFTEHVVREKVVEAADEIVKSFDEFLFNNKLPMTLSYPRSKIKVVLLENIHPDAVSLFKQEGFQVEMHEKSYSGAELDSVVADTMILGIRSRTKLTQEFLSKHPKLRTIGTYCIGTNQIDLQVATDLGIAVFNAPFSNTRSVVELAIGEMIMLMRRTFEKSMEMHQGVWNKSAKRSYEMRGKKLGIIGYGNIGMQLSVVAESLGVQVLFYDTRDVLPIGNARRCISLKEMLRQVDMVSVHVDGREENKNLIGKKEFDQMKQGSVFLNLSRGFVVDIDVLSNALQSGHIQGAAIDVFPIEPKSKSEEFVSKLRGLNNVILTPHIAGSTEEAQYDIGISTTRKLMNYINSGSTELSVNMPQLLVPLIKGTHRLVHIHTNVPGMLAQINSVLAKHSMNIEQQILKTNDRIGYVITDVNKKYDQAILHSLQTIPNTIRFRTIFA</sequence>
<dbReference type="GO" id="GO:0006564">
    <property type="term" value="P:L-serine biosynthetic process"/>
    <property type="evidence" value="ECO:0007669"/>
    <property type="project" value="UniProtKB-ARBA"/>
</dbReference>
<dbReference type="InterPro" id="IPR050418">
    <property type="entry name" value="D-iso_2-hydroxyacid_DH_PdxB"/>
</dbReference>
<dbReference type="InterPro" id="IPR036291">
    <property type="entry name" value="NAD(P)-bd_dom_sf"/>
</dbReference>
<feature type="domain" description="ACT" evidence="12">
    <location>
        <begin position="561"/>
        <end position="631"/>
    </location>
</feature>
<dbReference type="GO" id="GO:0047545">
    <property type="term" value="F:(S)-2-hydroxyglutarate dehydrogenase activity"/>
    <property type="evidence" value="ECO:0007669"/>
    <property type="project" value="UniProtKB-ARBA"/>
</dbReference>
<dbReference type="InterPro" id="IPR023214">
    <property type="entry name" value="HAD_sf"/>
</dbReference>
<dbReference type="PROSITE" id="PS00671">
    <property type="entry name" value="D_2_HYDROXYACID_DH_3"/>
    <property type="match status" value="1"/>
</dbReference>
<evidence type="ECO:0000256" key="11">
    <source>
        <dbReference type="ARBA" id="ARBA00048731"/>
    </source>
</evidence>
<dbReference type="PANTHER" id="PTHR43761:SF1">
    <property type="entry name" value="D-ISOMER SPECIFIC 2-HYDROXYACID DEHYDROGENASE CATALYTIC DOMAIN-CONTAINING PROTEIN-RELATED"/>
    <property type="match status" value="1"/>
</dbReference>
<dbReference type="Gene3D" id="3.40.50.720">
    <property type="entry name" value="NAD(P)-binding Rossmann-like Domain"/>
    <property type="match status" value="2"/>
</dbReference>
<dbReference type="GO" id="GO:0004617">
    <property type="term" value="F:phosphoglycerate dehydrogenase activity"/>
    <property type="evidence" value="ECO:0007669"/>
    <property type="project" value="UniProtKB-EC"/>
</dbReference>
<dbReference type="InterPro" id="IPR002912">
    <property type="entry name" value="ACT_dom"/>
</dbReference>
<dbReference type="EC" id="1.1.1.399" evidence="4"/>
<organism evidence="13 14">
    <name type="scientific">Candidatus Roizmanbacteria bacterium CG03_land_8_20_14_0_80_39_12</name>
    <dbReference type="NCBI Taxonomy" id="1974847"/>
    <lineage>
        <taxon>Bacteria</taxon>
        <taxon>Candidatus Roizmaniibacteriota</taxon>
    </lineage>
</organism>
<evidence type="ECO:0000259" key="12">
    <source>
        <dbReference type="PROSITE" id="PS51671"/>
    </source>
</evidence>
<dbReference type="InterPro" id="IPR006140">
    <property type="entry name" value="D-isomer_DH_NAD-bd"/>
</dbReference>
<dbReference type="PROSITE" id="PS51671">
    <property type="entry name" value="ACT"/>
    <property type="match status" value="1"/>
</dbReference>